<proteinExistence type="predicted"/>
<dbReference type="GO" id="GO:0005524">
    <property type="term" value="F:ATP binding"/>
    <property type="evidence" value="ECO:0007669"/>
    <property type="project" value="InterPro"/>
</dbReference>
<dbReference type="InterPro" id="IPR004499">
    <property type="entry name" value="Pro-tRNA-ligase_IIa_arc-type"/>
</dbReference>
<dbReference type="GO" id="GO:0005737">
    <property type="term" value="C:cytoplasm"/>
    <property type="evidence" value="ECO:0007669"/>
    <property type="project" value="InterPro"/>
</dbReference>
<dbReference type="GO" id="GO:0004827">
    <property type="term" value="F:proline-tRNA ligase activity"/>
    <property type="evidence" value="ECO:0007669"/>
    <property type="project" value="InterPro"/>
</dbReference>
<feature type="compositionally biased region" description="Basic and acidic residues" evidence="1">
    <location>
        <begin position="91"/>
        <end position="109"/>
    </location>
</feature>
<dbReference type="InterPro" id="IPR004154">
    <property type="entry name" value="Anticodon-bd"/>
</dbReference>
<reference evidence="3 4" key="1">
    <citation type="journal article" date="2024" name="Nat. Commun.">
        <title>Phylogenomics reveals the evolutionary origins of lichenization in chlorophyte algae.</title>
        <authorList>
            <person name="Puginier C."/>
            <person name="Libourel C."/>
            <person name="Otte J."/>
            <person name="Skaloud P."/>
            <person name="Haon M."/>
            <person name="Grisel S."/>
            <person name="Petersen M."/>
            <person name="Berrin J.G."/>
            <person name="Delaux P.M."/>
            <person name="Dal Grande F."/>
            <person name="Keller J."/>
        </authorList>
    </citation>
    <scope>NUCLEOTIDE SEQUENCE [LARGE SCALE GENOMIC DNA]</scope>
    <source>
        <strain evidence="3 4">SAG 2036</strain>
    </source>
</reference>
<dbReference type="PANTHER" id="PTHR43382">
    <property type="entry name" value="PROLYL-TRNA SYNTHETASE"/>
    <property type="match status" value="1"/>
</dbReference>
<feature type="compositionally biased region" description="Polar residues" evidence="1">
    <location>
        <begin position="1"/>
        <end position="21"/>
    </location>
</feature>
<evidence type="ECO:0000256" key="1">
    <source>
        <dbReference type="SAM" id="MobiDB-lite"/>
    </source>
</evidence>
<name>A0AAW1NRY6_9CHLO</name>
<sequence length="273" mass="30017">MQKGTTAVDQSSQKAESNTQDTTKELISKSDALQKPQRKRKRGKASTEGLPQDEQSRRERQRELQKQAWSAQKDGKKYKKGRTLPAKQANARKETTQRQPPDKPPDKDFPQVQVIIIPIYWRKREQEAKAVVAAAEHAKQLLDQQGITCSIDANDALTPGQKYRLWEGRKVKARVEIGPKDAAAGKCVVAEAAATPGELATKKPCKIGAGMIATVQRGDFQGLQFDSAEEDIPGKSKKKRVKKILTEQGSSHAALPVKASTAQTTKPAKVVAF</sequence>
<feature type="compositionally biased region" description="Basic and acidic residues" evidence="1">
    <location>
        <begin position="54"/>
        <end position="65"/>
    </location>
</feature>
<comment type="caution">
    <text evidence="3">The sequence shown here is derived from an EMBL/GenBank/DDBJ whole genome shotgun (WGS) entry which is preliminary data.</text>
</comment>
<keyword evidence="4" id="KW-1185">Reference proteome</keyword>
<dbReference type="GO" id="GO:0006433">
    <property type="term" value="P:prolyl-tRNA aminoacylation"/>
    <property type="evidence" value="ECO:0007669"/>
    <property type="project" value="InterPro"/>
</dbReference>
<evidence type="ECO:0000313" key="4">
    <source>
        <dbReference type="Proteomes" id="UP001465755"/>
    </source>
</evidence>
<dbReference type="Pfam" id="PF03129">
    <property type="entry name" value="HGTP_anticodon"/>
    <property type="match status" value="1"/>
</dbReference>
<feature type="region of interest" description="Disordered" evidence="1">
    <location>
        <begin position="1"/>
        <end position="110"/>
    </location>
</feature>
<dbReference type="AlphaFoldDB" id="A0AAW1NRY6"/>
<dbReference type="PANTHER" id="PTHR43382:SF2">
    <property type="entry name" value="BIFUNCTIONAL GLUTAMATE_PROLINE--TRNA LIGASE"/>
    <property type="match status" value="1"/>
</dbReference>
<dbReference type="Proteomes" id="UP001465755">
    <property type="component" value="Unassembled WGS sequence"/>
</dbReference>
<dbReference type="Gene3D" id="3.40.50.800">
    <property type="entry name" value="Anticodon-binding domain"/>
    <property type="match status" value="1"/>
</dbReference>
<dbReference type="GO" id="GO:0017101">
    <property type="term" value="C:aminoacyl-tRNA synthetase multienzyme complex"/>
    <property type="evidence" value="ECO:0007669"/>
    <property type="project" value="TreeGrafter"/>
</dbReference>
<organism evidence="3 4">
    <name type="scientific">Symbiochloris irregularis</name>
    <dbReference type="NCBI Taxonomy" id="706552"/>
    <lineage>
        <taxon>Eukaryota</taxon>
        <taxon>Viridiplantae</taxon>
        <taxon>Chlorophyta</taxon>
        <taxon>core chlorophytes</taxon>
        <taxon>Trebouxiophyceae</taxon>
        <taxon>Trebouxiales</taxon>
        <taxon>Trebouxiaceae</taxon>
        <taxon>Symbiochloris</taxon>
    </lineage>
</organism>
<evidence type="ECO:0000313" key="3">
    <source>
        <dbReference type="EMBL" id="KAK9792498.1"/>
    </source>
</evidence>
<dbReference type="SUPFAM" id="SSF52954">
    <property type="entry name" value="Class II aaRS ABD-related"/>
    <property type="match status" value="1"/>
</dbReference>
<dbReference type="EMBL" id="JALJOQ010000163">
    <property type="protein sequence ID" value="KAK9792498.1"/>
    <property type="molecule type" value="Genomic_DNA"/>
</dbReference>
<accession>A0AAW1NRY6</accession>
<gene>
    <name evidence="3" type="ORF">WJX73_010114</name>
</gene>
<dbReference type="InterPro" id="IPR036621">
    <property type="entry name" value="Anticodon-bd_dom_sf"/>
</dbReference>
<feature type="domain" description="Anticodon-binding" evidence="2">
    <location>
        <begin position="113"/>
        <end position="192"/>
    </location>
</feature>
<evidence type="ECO:0000259" key="2">
    <source>
        <dbReference type="Pfam" id="PF03129"/>
    </source>
</evidence>
<protein>
    <recommendedName>
        <fullName evidence="2">Anticodon-binding domain-containing protein</fullName>
    </recommendedName>
</protein>